<evidence type="ECO:0000313" key="2">
    <source>
        <dbReference type="EMBL" id="PKY44347.1"/>
    </source>
</evidence>
<proteinExistence type="predicted"/>
<feature type="compositionally biased region" description="Basic and acidic residues" evidence="1">
    <location>
        <begin position="31"/>
        <end position="44"/>
    </location>
</feature>
<sequence length="140" mass="16665">MTSEFKENNIEEIAKKETEKEVEYETEEEVEYKNEEETESKTKENQVINDTETKQQIKKNIKCEVEQKETNTKKRSWMWKYFTYNKTVKKAKCKHCKILMLAIKEVSGSDFLTLVFFFVGRYLAVNELVGFEANICFETL</sequence>
<keyword evidence="3" id="KW-1185">Reference proteome</keyword>
<dbReference type="AlphaFoldDB" id="A0A2I1GCJ9"/>
<dbReference type="Proteomes" id="UP000234323">
    <property type="component" value="Unassembled WGS sequence"/>
</dbReference>
<feature type="region of interest" description="Disordered" evidence="1">
    <location>
        <begin position="17"/>
        <end position="49"/>
    </location>
</feature>
<evidence type="ECO:0000256" key="1">
    <source>
        <dbReference type="SAM" id="MobiDB-lite"/>
    </source>
</evidence>
<gene>
    <name evidence="2" type="ORF">RhiirA4_418969</name>
</gene>
<comment type="caution">
    <text evidence="2">The sequence shown here is derived from an EMBL/GenBank/DDBJ whole genome shotgun (WGS) entry which is preliminary data.</text>
</comment>
<dbReference type="VEuPathDB" id="FungiDB:RhiirA1_543207"/>
<evidence type="ECO:0008006" key="4">
    <source>
        <dbReference type="Google" id="ProtNLM"/>
    </source>
</evidence>
<accession>A0A2I1GCJ9</accession>
<protein>
    <recommendedName>
        <fullName evidence="4">BED-type domain-containing protein</fullName>
    </recommendedName>
</protein>
<reference evidence="2 3" key="1">
    <citation type="submission" date="2015-10" db="EMBL/GenBank/DDBJ databases">
        <title>Genome analyses suggest a sexual origin of heterokaryosis in a supposedly ancient asexual fungus.</title>
        <authorList>
            <person name="Ropars J."/>
            <person name="Sedzielewska K."/>
            <person name="Noel J."/>
            <person name="Charron P."/>
            <person name="Farinelli L."/>
            <person name="Marton T."/>
            <person name="Kruger M."/>
            <person name="Pelin A."/>
            <person name="Brachmann A."/>
            <person name="Corradi N."/>
        </authorList>
    </citation>
    <scope>NUCLEOTIDE SEQUENCE [LARGE SCALE GENOMIC DNA]</scope>
    <source>
        <strain evidence="2 3">A4</strain>
    </source>
</reference>
<evidence type="ECO:0000313" key="3">
    <source>
        <dbReference type="Proteomes" id="UP000234323"/>
    </source>
</evidence>
<name>A0A2I1GCJ9_9GLOM</name>
<organism evidence="2 3">
    <name type="scientific">Rhizophagus irregularis</name>
    <dbReference type="NCBI Taxonomy" id="588596"/>
    <lineage>
        <taxon>Eukaryota</taxon>
        <taxon>Fungi</taxon>
        <taxon>Fungi incertae sedis</taxon>
        <taxon>Mucoromycota</taxon>
        <taxon>Glomeromycotina</taxon>
        <taxon>Glomeromycetes</taxon>
        <taxon>Glomerales</taxon>
        <taxon>Glomeraceae</taxon>
        <taxon>Rhizophagus</taxon>
    </lineage>
</organism>
<dbReference type="EMBL" id="LLXI01000317">
    <property type="protein sequence ID" value="PKY44347.1"/>
    <property type="molecule type" value="Genomic_DNA"/>
</dbReference>